<dbReference type="PANTHER" id="PTHR46586">
    <property type="entry name" value="ANKYRIN REPEAT-CONTAINING PROTEIN"/>
    <property type="match status" value="1"/>
</dbReference>
<dbReference type="InterPro" id="IPR002110">
    <property type="entry name" value="Ankyrin_rpt"/>
</dbReference>
<organism evidence="1">
    <name type="scientific">Catovirus CTV1</name>
    <dbReference type="NCBI Taxonomy" id="1977631"/>
    <lineage>
        <taxon>Viruses</taxon>
        <taxon>Varidnaviria</taxon>
        <taxon>Bamfordvirae</taxon>
        <taxon>Nucleocytoviricota</taxon>
        <taxon>Megaviricetes</taxon>
        <taxon>Imitervirales</taxon>
        <taxon>Mimiviridae</taxon>
        <taxon>Klosneuvirinae</taxon>
        <taxon>Catovirus</taxon>
    </lineage>
</organism>
<proteinExistence type="predicted"/>
<name>A0A1V0SA58_9VIRU</name>
<dbReference type="PANTHER" id="PTHR46586:SF4">
    <property type="match status" value="1"/>
</dbReference>
<dbReference type="SMART" id="SM00248">
    <property type="entry name" value="ANK"/>
    <property type="match status" value="7"/>
</dbReference>
<dbReference type="Pfam" id="PF12796">
    <property type="entry name" value="Ank_2"/>
    <property type="match status" value="1"/>
</dbReference>
<protein>
    <submittedName>
        <fullName evidence="1">Ankyrin repeat protein</fullName>
    </submittedName>
</protein>
<dbReference type="InterPro" id="IPR052050">
    <property type="entry name" value="SecEffector_AnkRepeat"/>
</dbReference>
<dbReference type="InterPro" id="IPR036770">
    <property type="entry name" value="Ankyrin_rpt-contain_sf"/>
</dbReference>
<dbReference type="Gene3D" id="1.25.40.20">
    <property type="entry name" value="Ankyrin repeat-containing domain"/>
    <property type="match status" value="2"/>
</dbReference>
<evidence type="ECO:0000313" key="1">
    <source>
        <dbReference type="EMBL" id="ARF08600.1"/>
    </source>
</evidence>
<dbReference type="EMBL" id="KY684083">
    <property type="protein sequence ID" value="ARF08600.1"/>
    <property type="molecule type" value="Genomic_DNA"/>
</dbReference>
<sequence length="640" mass="75618">MLNDYNNNAIKHSIKTDNYDYFLELTVNQPKTSKYVNYAIKNQRINFLEKLLCDGYDLHMYDGNYNSLYTAIYTGNIRLVKFVVESAKTIDLEVYKQAIRCSLSMKVCDILEFMVQCFKKNEVHVDKSTLTSLVSLGLYHKYYNGVKILMENLYEYDNFHYDITKTYKNDDDLNINIYLMEKSEYINKLIKDSHKVPFTMAIKNNSFELIKYFFEKKIYISSHETLLEAISKCDYNTLEYLLDNTKEYTDDDTIDIILSDIIKNNNFDIFKLLINKKKICYIKTFQFVICLTDTKYLQYLIDFGITPDPKYFNNYINNINIEAVKLLKKYDKYKNYIFFCFKSAISGNNIDIIKYLLNNDDVFKYNLLNQSVLDLAISRENIDIIEFVCKNISRMKNCDEIIKNKPENSTLNSAIETRNIEIVKQLYDLGAQIMIYDDDKCDIIYDSVILALYYDCIDIVEFLVGKEPNLYDGNDSFIFELALEYYEYNLKSLLYILDRIPIDNSSTCYNTLYKMISSENFVDCALLHLINRGALPPLSEYHCSKFFVNIINKNCIKTLMYYFNNGYKNEILNCGWKIDYYTPETFLKCLFDSGLYSEIINCDCRSYYKKLSLIMHNKFAILYNNIPNYNTDVNFIFTDQ</sequence>
<dbReference type="SUPFAM" id="SSF48403">
    <property type="entry name" value="Ankyrin repeat"/>
    <property type="match status" value="2"/>
</dbReference>
<gene>
    <name evidence="1" type="ORF">Catovirus_1_650</name>
</gene>
<accession>A0A1V0SA58</accession>
<reference evidence="1" key="1">
    <citation type="journal article" date="2017" name="Science">
        <title>Giant viruses with an expanded complement of translation system components.</title>
        <authorList>
            <person name="Schulz F."/>
            <person name="Yutin N."/>
            <person name="Ivanova N.N."/>
            <person name="Ortega D.R."/>
            <person name="Lee T.K."/>
            <person name="Vierheilig J."/>
            <person name="Daims H."/>
            <person name="Horn M."/>
            <person name="Wagner M."/>
            <person name="Jensen G.J."/>
            <person name="Kyrpides N.C."/>
            <person name="Koonin E.V."/>
            <person name="Woyke T."/>
        </authorList>
    </citation>
    <scope>NUCLEOTIDE SEQUENCE</scope>
    <source>
        <strain evidence="1">CTV1</strain>
    </source>
</reference>